<comment type="caution">
    <text evidence="2">The sequence shown here is derived from an EMBL/GenBank/DDBJ whole genome shotgun (WGS) entry which is preliminary data.</text>
</comment>
<protein>
    <recommendedName>
        <fullName evidence="3">Reverse transcriptase domain-containing protein</fullName>
    </recommendedName>
</protein>
<dbReference type="InterPro" id="IPR021109">
    <property type="entry name" value="Peptidase_aspartic_dom_sf"/>
</dbReference>
<name>A0A699HIF4_TANCI</name>
<reference evidence="2" key="1">
    <citation type="journal article" date="2019" name="Sci. Rep.">
        <title>Draft genome of Tanacetum cinerariifolium, the natural source of mosquito coil.</title>
        <authorList>
            <person name="Yamashiro T."/>
            <person name="Shiraishi A."/>
            <person name="Satake H."/>
            <person name="Nakayama K."/>
        </authorList>
    </citation>
    <scope>NUCLEOTIDE SEQUENCE</scope>
</reference>
<dbReference type="PANTHER" id="PTHR33067:SF35">
    <property type="entry name" value="ASPARTIC PEPTIDASE DDI1-TYPE DOMAIN-CONTAINING PROTEIN"/>
    <property type="match status" value="1"/>
</dbReference>
<dbReference type="Gene3D" id="2.40.70.10">
    <property type="entry name" value="Acid Proteases"/>
    <property type="match status" value="1"/>
</dbReference>
<evidence type="ECO:0000313" key="2">
    <source>
        <dbReference type="EMBL" id="GEY22743.1"/>
    </source>
</evidence>
<dbReference type="PANTHER" id="PTHR33067">
    <property type="entry name" value="RNA-DIRECTED DNA POLYMERASE-RELATED"/>
    <property type="match status" value="1"/>
</dbReference>
<dbReference type="CDD" id="cd00303">
    <property type="entry name" value="retropepsin_like"/>
    <property type="match status" value="1"/>
</dbReference>
<gene>
    <name evidence="2" type="ORF">Tci_394717</name>
</gene>
<accession>A0A699HIF4</accession>
<organism evidence="2">
    <name type="scientific">Tanacetum cinerariifolium</name>
    <name type="common">Dalmatian daisy</name>
    <name type="synonym">Chrysanthemum cinerariifolium</name>
    <dbReference type="NCBI Taxonomy" id="118510"/>
    <lineage>
        <taxon>Eukaryota</taxon>
        <taxon>Viridiplantae</taxon>
        <taxon>Streptophyta</taxon>
        <taxon>Embryophyta</taxon>
        <taxon>Tracheophyta</taxon>
        <taxon>Spermatophyta</taxon>
        <taxon>Magnoliopsida</taxon>
        <taxon>eudicotyledons</taxon>
        <taxon>Gunneridae</taxon>
        <taxon>Pentapetalae</taxon>
        <taxon>asterids</taxon>
        <taxon>campanulids</taxon>
        <taxon>Asterales</taxon>
        <taxon>Asteraceae</taxon>
        <taxon>Asteroideae</taxon>
        <taxon>Anthemideae</taxon>
        <taxon>Anthemidinae</taxon>
        <taxon>Tanacetum</taxon>
    </lineage>
</organism>
<feature type="compositionally biased region" description="Polar residues" evidence="1">
    <location>
        <begin position="222"/>
        <end position="233"/>
    </location>
</feature>
<sequence length="233" mass="25591">MESLKKIKINHPLLKEIRQADNYAKHMKDLVENKPSTEEDEEIRMNPRCSALLQNHLPPKEQDPRSFIVPCSIGKLDFNNALADLGASINVINLSMYKDLGIRKLKAINMVIEIADSTKCTPKGIVENLLIKIDKFIFSVPVILAGTPSSTIIDQDAPSPSHSPSSSKLQPPILHQGVAFGSTIIKDNLFAHADNDPFVNVFTPKPSSKASSSGDTSSAESTHVTQPHNHLRK</sequence>
<dbReference type="AlphaFoldDB" id="A0A699HIF4"/>
<feature type="compositionally biased region" description="Low complexity" evidence="1">
    <location>
        <begin position="203"/>
        <end position="221"/>
    </location>
</feature>
<feature type="region of interest" description="Disordered" evidence="1">
    <location>
        <begin position="201"/>
        <end position="233"/>
    </location>
</feature>
<dbReference type="EMBL" id="BKCJ010161501">
    <property type="protein sequence ID" value="GEY22743.1"/>
    <property type="molecule type" value="Genomic_DNA"/>
</dbReference>
<proteinExistence type="predicted"/>
<evidence type="ECO:0000256" key="1">
    <source>
        <dbReference type="SAM" id="MobiDB-lite"/>
    </source>
</evidence>
<evidence type="ECO:0008006" key="3">
    <source>
        <dbReference type="Google" id="ProtNLM"/>
    </source>
</evidence>